<dbReference type="AlphaFoldDB" id="A0A166N884"/>
<keyword evidence="2" id="KW-0812">Transmembrane</keyword>
<accession>A0A166N884</accession>
<keyword evidence="4" id="KW-1185">Reference proteome</keyword>
<feature type="compositionally biased region" description="Low complexity" evidence="1">
    <location>
        <begin position="114"/>
        <end position="134"/>
    </location>
</feature>
<evidence type="ECO:0000313" key="4">
    <source>
        <dbReference type="Proteomes" id="UP000076532"/>
    </source>
</evidence>
<evidence type="ECO:0000256" key="2">
    <source>
        <dbReference type="SAM" id="Phobius"/>
    </source>
</evidence>
<dbReference type="Proteomes" id="UP000076532">
    <property type="component" value="Unassembled WGS sequence"/>
</dbReference>
<organism evidence="3 4">
    <name type="scientific">Athelia psychrophila</name>
    <dbReference type="NCBI Taxonomy" id="1759441"/>
    <lineage>
        <taxon>Eukaryota</taxon>
        <taxon>Fungi</taxon>
        <taxon>Dikarya</taxon>
        <taxon>Basidiomycota</taxon>
        <taxon>Agaricomycotina</taxon>
        <taxon>Agaricomycetes</taxon>
        <taxon>Agaricomycetidae</taxon>
        <taxon>Atheliales</taxon>
        <taxon>Atheliaceae</taxon>
        <taxon>Athelia</taxon>
    </lineage>
</organism>
<sequence>MLLGASALQEVLIAVSCLLLVHRTSFEESRRVFLHFFLFISAGCLVGIALSLAMVVCRLKSANHAWDVLSMIAPLYRVTFLLAHLTYQRSVLDKQIGRNNADIMTLVDMQPDTPGSASGALSSSSQSSSTWLSPGTLPATEDVDSEAGSRMCRRREDEDARTAAPAACRSQDQVILDTNSI</sequence>
<evidence type="ECO:0000256" key="1">
    <source>
        <dbReference type="SAM" id="MobiDB-lite"/>
    </source>
</evidence>
<proteinExistence type="predicted"/>
<feature type="transmembrane region" description="Helical" evidence="2">
    <location>
        <begin position="68"/>
        <end position="87"/>
    </location>
</feature>
<evidence type="ECO:0000313" key="3">
    <source>
        <dbReference type="EMBL" id="KZP24746.1"/>
    </source>
</evidence>
<feature type="transmembrane region" description="Helical" evidence="2">
    <location>
        <begin position="6"/>
        <end position="21"/>
    </location>
</feature>
<keyword evidence="2" id="KW-1133">Transmembrane helix</keyword>
<feature type="transmembrane region" description="Helical" evidence="2">
    <location>
        <begin position="33"/>
        <end position="56"/>
    </location>
</feature>
<dbReference type="EMBL" id="KV417524">
    <property type="protein sequence ID" value="KZP24746.1"/>
    <property type="molecule type" value="Genomic_DNA"/>
</dbReference>
<protein>
    <submittedName>
        <fullName evidence="3">Uncharacterized protein</fullName>
    </submittedName>
</protein>
<name>A0A166N884_9AGAM</name>
<gene>
    <name evidence="3" type="ORF">FIBSPDRAFT_856513</name>
</gene>
<keyword evidence="2" id="KW-0472">Membrane</keyword>
<reference evidence="3 4" key="1">
    <citation type="journal article" date="2016" name="Mol. Biol. Evol.">
        <title>Comparative Genomics of Early-Diverging Mushroom-Forming Fungi Provides Insights into the Origins of Lignocellulose Decay Capabilities.</title>
        <authorList>
            <person name="Nagy L.G."/>
            <person name="Riley R."/>
            <person name="Tritt A."/>
            <person name="Adam C."/>
            <person name="Daum C."/>
            <person name="Floudas D."/>
            <person name="Sun H."/>
            <person name="Yadav J.S."/>
            <person name="Pangilinan J."/>
            <person name="Larsson K.H."/>
            <person name="Matsuura K."/>
            <person name="Barry K."/>
            <person name="Labutti K."/>
            <person name="Kuo R."/>
            <person name="Ohm R.A."/>
            <person name="Bhattacharya S.S."/>
            <person name="Shirouzu T."/>
            <person name="Yoshinaga Y."/>
            <person name="Martin F.M."/>
            <person name="Grigoriev I.V."/>
            <person name="Hibbett D.S."/>
        </authorList>
    </citation>
    <scope>NUCLEOTIDE SEQUENCE [LARGE SCALE GENOMIC DNA]</scope>
    <source>
        <strain evidence="3 4">CBS 109695</strain>
    </source>
</reference>
<feature type="region of interest" description="Disordered" evidence="1">
    <location>
        <begin position="114"/>
        <end position="169"/>
    </location>
</feature>